<dbReference type="OrthoDB" id="10445985at2759"/>
<sequence length="69" mass="7569">MSGGTGDLVVSAKIAKYRKDVLIKEEISDFKEFPEISSSLDLKLVSLRDINAGLYSLDEEGKKVESSCD</sequence>
<accession>A0A087TV80</accession>
<dbReference type="Proteomes" id="UP000054359">
    <property type="component" value="Unassembled WGS sequence"/>
</dbReference>
<name>A0A087TV80_STEMI</name>
<reference evidence="1 2" key="1">
    <citation type="submission" date="2013-11" db="EMBL/GenBank/DDBJ databases">
        <title>Genome sequencing of Stegodyphus mimosarum.</title>
        <authorList>
            <person name="Bechsgaard J."/>
        </authorList>
    </citation>
    <scope>NUCLEOTIDE SEQUENCE [LARGE SCALE GENOMIC DNA]</scope>
</reference>
<evidence type="ECO:0000313" key="1">
    <source>
        <dbReference type="EMBL" id="KFM69019.1"/>
    </source>
</evidence>
<organism evidence="1 2">
    <name type="scientific">Stegodyphus mimosarum</name>
    <name type="common">African social velvet spider</name>
    <dbReference type="NCBI Taxonomy" id="407821"/>
    <lineage>
        <taxon>Eukaryota</taxon>
        <taxon>Metazoa</taxon>
        <taxon>Ecdysozoa</taxon>
        <taxon>Arthropoda</taxon>
        <taxon>Chelicerata</taxon>
        <taxon>Arachnida</taxon>
        <taxon>Araneae</taxon>
        <taxon>Araneomorphae</taxon>
        <taxon>Entelegynae</taxon>
        <taxon>Eresoidea</taxon>
        <taxon>Eresidae</taxon>
        <taxon>Stegodyphus</taxon>
    </lineage>
</organism>
<protein>
    <submittedName>
        <fullName evidence="1">Uncharacterized protein</fullName>
    </submittedName>
</protein>
<evidence type="ECO:0000313" key="2">
    <source>
        <dbReference type="Proteomes" id="UP000054359"/>
    </source>
</evidence>
<feature type="non-terminal residue" evidence="1">
    <location>
        <position position="69"/>
    </location>
</feature>
<dbReference type="AlphaFoldDB" id="A0A087TV80"/>
<dbReference type="EMBL" id="KK116895">
    <property type="protein sequence ID" value="KFM69019.1"/>
    <property type="molecule type" value="Genomic_DNA"/>
</dbReference>
<keyword evidence="2" id="KW-1185">Reference proteome</keyword>
<gene>
    <name evidence="1" type="ORF">X975_03870</name>
</gene>
<proteinExistence type="predicted"/>